<dbReference type="InterPro" id="IPR051010">
    <property type="entry name" value="BCAA_transport"/>
</dbReference>
<dbReference type="RefSeq" id="WP_063791885.1">
    <property type="nucleotide sequence ID" value="NZ_CP012747.1"/>
</dbReference>
<organism evidence="7 8">
    <name type="scientific">Paraburkholderia caribensis MBA4</name>
    <dbReference type="NCBI Taxonomy" id="1323664"/>
    <lineage>
        <taxon>Bacteria</taxon>
        <taxon>Pseudomonadati</taxon>
        <taxon>Pseudomonadota</taxon>
        <taxon>Betaproteobacteria</taxon>
        <taxon>Burkholderiales</taxon>
        <taxon>Burkholderiaceae</taxon>
        <taxon>Paraburkholderia</taxon>
    </lineage>
</organism>
<dbReference type="InterPro" id="IPR028082">
    <property type="entry name" value="Peripla_BP_I"/>
</dbReference>
<dbReference type="SUPFAM" id="SSF53822">
    <property type="entry name" value="Periplasmic binding protein-like I"/>
    <property type="match status" value="1"/>
</dbReference>
<evidence type="ECO:0000256" key="4">
    <source>
        <dbReference type="ARBA" id="ARBA00022970"/>
    </source>
</evidence>
<evidence type="ECO:0000256" key="1">
    <source>
        <dbReference type="ARBA" id="ARBA00010062"/>
    </source>
</evidence>
<evidence type="ECO:0000256" key="5">
    <source>
        <dbReference type="SAM" id="SignalP"/>
    </source>
</evidence>
<sequence length="379" mass="40031">MNRRLGHHVGSLLLAAAPFLAGWTSSTFADEVKVGVVQVLTGPASKFGGQSYKGIQLAADEINATGGIKGVGQIKLITQDTGGNKEQAVNAFRRLIAQEQVSVILGPTLSIEALAAGPVSCQRNVPMVTVTSTAKGIPDVCPYVFRTSLVERQLIPLSVQRVQAKYGIKRAAIFYANDDPNMVESLAIYKDAAARLGIQIVDVESFSTRDTDFSAQLTKVKALNVDAIFTGAYPDTGASILTQAAKLGLPKNIVFVGGNGFNSPNLISLAGSAAEGVIVSSPWFINKPDAANVEFVKRYRDKYHQDPDTYAAQGYQGMMLIASAVASAGSAKPEAIRNALANIHVSGLFGQFSFAANRDPAGVGSAVTLRVTNGRFEPL</sequence>
<evidence type="ECO:0000313" key="8">
    <source>
        <dbReference type="Proteomes" id="UP000019146"/>
    </source>
</evidence>
<dbReference type="KEGG" id="bcai:K788_0000541"/>
<dbReference type="CDD" id="cd06348">
    <property type="entry name" value="PBP1_ABC_HAAT-like"/>
    <property type="match status" value="1"/>
</dbReference>
<feature type="signal peptide" evidence="5">
    <location>
        <begin position="1"/>
        <end position="29"/>
    </location>
</feature>
<dbReference type="Proteomes" id="UP000019146">
    <property type="component" value="Chromosome 2"/>
</dbReference>
<dbReference type="AlphaFoldDB" id="A0A0P0RHX6"/>
<feature type="domain" description="Leucine-binding protein" evidence="6">
    <location>
        <begin position="31"/>
        <end position="357"/>
    </location>
</feature>
<dbReference type="PRINTS" id="PR00337">
    <property type="entry name" value="LEUILEVALBP"/>
</dbReference>
<accession>A0A0P0RHX6</accession>
<protein>
    <submittedName>
        <fullName evidence="7">Amino acid/amide ABC transporter substrate-binding protein, HAAT family</fullName>
    </submittedName>
</protein>
<evidence type="ECO:0000259" key="6">
    <source>
        <dbReference type="Pfam" id="PF13458"/>
    </source>
</evidence>
<reference evidence="7 8" key="1">
    <citation type="journal article" date="2014" name="Genome Announc.">
        <title>Draft Genome Sequence of the Haloacid-Degrading Burkholderia caribensis Strain MBA4.</title>
        <authorList>
            <person name="Pan Y."/>
            <person name="Kong K.F."/>
            <person name="Tsang J.S."/>
        </authorList>
    </citation>
    <scope>NUCLEOTIDE SEQUENCE [LARGE SCALE GENOMIC DNA]</scope>
    <source>
        <strain evidence="7 8">MBA4</strain>
    </source>
</reference>
<dbReference type="InterPro" id="IPR028081">
    <property type="entry name" value="Leu-bd"/>
</dbReference>
<dbReference type="Gene3D" id="3.40.50.2300">
    <property type="match status" value="2"/>
</dbReference>
<gene>
    <name evidence="7" type="ORF">K788_0000541</name>
</gene>
<feature type="chain" id="PRO_5006054338" evidence="5">
    <location>
        <begin position="30"/>
        <end position="379"/>
    </location>
</feature>
<name>A0A0P0RHX6_9BURK</name>
<dbReference type="EMBL" id="CP012747">
    <property type="protein sequence ID" value="ALL68399.1"/>
    <property type="molecule type" value="Genomic_DNA"/>
</dbReference>
<proteinExistence type="inferred from homology"/>
<evidence type="ECO:0000256" key="2">
    <source>
        <dbReference type="ARBA" id="ARBA00022448"/>
    </source>
</evidence>
<comment type="similarity">
    <text evidence="1">Belongs to the leucine-binding protein family.</text>
</comment>
<dbReference type="Pfam" id="PF13458">
    <property type="entry name" value="Peripla_BP_6"/>
    <property type="match status" value="1"/>
</dbReference>
<keyword evidence="4" id="KW-0029">Amino-acid transport</keyword>
<dbReference type="InterPro" id="IPR000709">
    <property type="entry name" value="Leu_Ile_Val-bd"/>
</dbReference>
<dbReference type="PANTHER" id="PTHR30483">
    <property type="entry name" value="LEUCINE-SPECIFIC-BINDING PROTEIN"/>
    <property type="match status" value="1"/>
</dbReference>
<dbReference type="GeneID" id="69972115"/>
<keyword evidence="3 5" id="KW-0732">Signal</keyword>
<evidence type="ECO:0000313" key="7">
    <source>
        <dbReference type="EMBL" id="ALL68399.1"/>
    </source>
</evidence>
<dbReference type="PANTHER" id="PTHR30483:SF6">
    <property type="entry name" value="PERIPLASMIC BINDING PROTEIN OF ABC TRANSPORTER FOR NATURAL AMINO ACIDS"/>
    <property type="match status" value="1"/>
</dbReference>
<evidence type="ECO:0000256" key="3">
    <source>
        <dbReference type="ARBA" id="ARBA00022729"/>
    </source>
</evidence>
<keyword evidence="2" id="KW-0813">Transport</keyword>
<dbReference type="GO" id="GO:0006865">
    <property type="term" value="P:amino acid transport"/>
    <property type="evidence" value="ECO:0007669"/>
    <property type="project" value="UniProtKB-KW"/>
</dbReference>